<keyword evidence="11" id="KW-1185">Reference proteome</keyword>
<feature type="signal peptide" evidence="8">
    <location>
        <begin position="1"/>
        <end position="24"/>
    </location>
</feature>
<feature type="domain" description="Ribophorin II C-terminal" evidence="9">
    <location>
        <begin position="189"/>
        <end position="287"/>
    </location>
</feature>
<evidence type="ECO:0000256" key="5">
    <source>
        <dbReference type="ARBA" id="ARBA00022989"/>
    </source>
</evidence>
<dbReference type="InterPro" id="IPR056790">
    <property type="entry name" value="Ribophorin_II_C"/>
</dbReference>
<evidence type="ECO:0000256" key="4">
    <source>
        <dbReference type="ARBA" id="ARBA00022824"/>
    </source>
</evidence>
<dbReference type="PANTHER" id="PTHR12640">
    <property type="entry name" value="RIBOPHORIN II"/>
    <property type="match status" value="1"/>
</dbReference>
<comment type="caution">
    <text evidence="10">The sequence shown here is derived from an EMBL/GenBank/DDBJ whole genome shotgun (WGS) entry which is preliminary data.</text>
</comment>
<dbReference type="PANTHER" id="PTHR12640:SF0">
    <property type="entry name" value="DOLICHYL-DIPHOSPHOOLIGOSACCHARIDE--PROTEIN GLYCOSYLTRANSFERASE SUBUNIT 2"/>
    <property type="match status" value="1"/>
</dbReference>
<keyword evidence="2 7" id="KW-0812">Transmembrane</keyword>
<evidence type="ECO:0000313" key="11">
    <source>
        <dbReference type="Proteomes" id="UP000193986"/>
    </source>
</evidence>
<dbReference type="STRING" id="71784.A0A1Y2AMB2"/>
<evidence type="ECO:0000256" key="8">
    <source>
        <dbReference type="SAM" id="SignalP"/>
    </source>
</evidence>
<dbReference type="GO" id="GO:0016740">
    <property type="term" value="F:transferase activity"/>
    <property type="evidence" value="ECO:0007669"/>
    <property type="project" value="UniProtKB-KW"/>
</dbReference>
<dbReference type="InParanoid" id="A0A1Y2AMB2"/>
<feature type="chain" id="PRO_5044241902" evidence="8">
    <location>
        <begin position="25"/>
        <end position="294"/>
    </location>
</feature>
<keyword evidence="10" id="KW-0808">Transferase</keyword>
<protein>
    <submittedName>
        <fullName evidence="10">Oligosaccharyltransferase subunit Ribophorin II-domain-containing protein</fullName>
    </submittedName>
</protein>
<dbReference type="EMBL" id="MCFC01000076">
    <property type="protein sequence ID" value="ORY23713.1"/>
    <property type="molecule type" value="Genomic_DNA"/>
</dbReference>
<feature type="transmembrane region" description="Helical" evidence="7">
    <location>
        <begin position="261"/>
        <end position="280"/>
    </location>
</feature>
<evidence type="ECO:0000256" key="7">
    <source>
        <dbReference type="SAM" id="Phobius"/>
    </source>
</evidence>
<dbReference type="GO" id="GO:0006487">
    <property type="term" value="P:protein N-linked glycosylation"/>
    <property type="evidence" value="ECO:0007669"/>
    <property type="project" value="TreeGrafter"/>
</dbReference>
<evidence type="ECO:0000256" key="3">
    <source>
        <dbReference type="ARBA" id="ARBA00022729"/>
    </source>
</evidence>
<proteinExistence type="predicted"/>
<dbReference type="GO" id="GO:0008250">
    <property type="term" value="C:oligosaccharyltransferase complex"/>
    <property type="evidence" value="ECO:0007669"/>
    <property type="project" value="InterPro"/>
</dbReference>
<keyword evidence="6 7" id="KW-0472">Membrane</keyword>
<keyword evidence="5 7" id="KW-1133">Transmembrane helix</keyword>
<reference evidence="10 11" key="1">
    <citation type="submission" date="2016-07" db="EMBL/GenBank/DDBJ databases">
        <title>Pervasive Adenine N6-methylation of Active Genes in Fungi.</title>
        <authorList>
            <consortium name="DOE Joint Genome Institute"/>
            <person name="Mondo S.J."/>
            <person name="Dannebaum R.O."/>
            <person name="Kuo R.C."/>
            <person name="Labutti K."/>
            <person name="Haridas S."/>
            <person name="Kuo A."/>
            <person name="Salamov A."/>
            <person name="Ahrendt S.R."/>
            <person name="Lipzen A."/>
            <person name="Sullivan W."/>
            <person name="Andreopoulos W.B."/>
            <person name="Clum A."/>
            <person name="Lindquist E."/>
            <person name="Daum C."/>
            <person name="Ramamoorthy G.K."/>
            <person name="Gryganskyi A."/>
            <person name="Culley D."/>
            <person name="Magnuson J.K."/>
            <person name="James T.Y."/>
            <person name="O'Malley M.A."/>
            <person name="Stajich J.E."/>
            <person name="Spatafora J.W."/>
            <person name="Visel A."/>
            <person name="Grigoriev I.V."/>
        </authorList>
    </citation>
    <scope>NUCLEOTIDE SEQUENCE [LARGE SCALE GENOMIC DNA]</scope>
    <source>
        <strain evidence="10 11">68-887.2</strain>
    </source>
</reference>
<dbReference type="UniPathway" id="UPA00378"/>
<keyword evidence="3 8" id="KW-0732">Signal</keyword>
<evidence type="ECO:0000313" key="10">
    <source>
        <dbReference type="EMBL" id="ORY23713.1"/>
    </source>
</evidence>
<sequence length="294" mass="31270">MRLVTPATLLTVLSGLLAVPSVLAGELGIKQGKISITSPNGLNDATYPLKEPTPLSFPITLTDDSTLKLSFSVVDTSSGEGVFPQQAHLLFHDPKGDDVTLPIALKSNGKASFTINGAKIPTSLAQTHGTLHLTLLLSSLSAHDPLLYPLGTLILPPTSLRLPPRKRHDLPPRAGEPAFKPEQELFHTFRQDEKTVGFVKSALGTGLVLSPWAVLAALFGKVSGELDFKSPPLSSWLFLSSLAALEALILTYWVALKLYHLLAVLIPLSLASAYAGKIALGSLREKRLKAGGAP</sequence>
<evidence type="ECO:0000256" key="6">
    <source>
        <dbReference type="ARBA" id="ARBA00023136"/>
    </source>
</evidence>
<dbReference type="Proteomes" id="UP000193986">
    <property type="component" value="Unassembled WGS sequence"/>
</dbReference>
<gene>
    <name evidence="10" type="ORF">BCR39DRAFT_345735</name>
</gene>
<keyword evidence="4" id="KW-0256">Endoplasmic reticulum</keyword>
<feature type="transmembrane region" description="Helical" evidence="7">
    <location>
        <begin position="202"/>
        <end position="224"/>
    </location>
</feature>
<dbReference type="InterPro" id="IPR008814">
    <property type="entry name" value="Swp1"/>
</dbReference>
<evidence type="ECO:0000256" key="2">
    <source>
        <dbReference type="ARBA" id="ARBA00022692"/>
    </source>
</evidence>
<comment type="subcellular location">
    <subcellularLocation>
        <location evidence="1">Endoplasmic reticulum membrane</location>
        <topology evidence="1">Multi-pass membrane protein</topology>
    </subcellularLocation>
</comment>
<dbReference type="FunCoup" id="A0A1Y2AMB2">
    <property type="interactions" value="45"/>
</dbReference>
<dbReference type="Pfam" id="PF25147">
    <property type="entry name" value="Ribophorin_II_C"/>
    <property type="match status" value="1"/>
</dbReference>
<accession>A0A1Y2AMB2</accession>
<name>A0A1Y2AMB2_9TREE</name>
<evidence type="ECO:0000256" key="1">
    <source>
        <dbReference type="ARBA" id="ARBA00004477"/>
    </source>
</evidence>
<feature type="transmembrane region" description="Helical" evidence="7">
    <location>
        <begin position="236"/>
        <end position="255"/>
    </location>
</feature>
<organism evidence="10 11">
    <name type="scientific">Naematelia encephala</name>
    <dbReference type="NCBI Taxonomy" id="71784"/>
    <lineage>
        <taxon>Eukaryota</taxon>
        <taxon>Fungi</taxon>
        <taxon>Dikarya</taxon>
        <taxon>Basidiomycota</taxon>
        <taxon>Agaricomycotina</taxon>
        <taxon>Tremellomycetes</taxon>
        <taxon>Tremellales</taxon>
        <taxon>Naemateliaceae</taxon>
        <taxon>Naematelia</taxon>
    </lineage>
</organism>
<dbReference type="OrthoDB" id="432292at2759"/>
<evidence type="ECO:0000259" key="9">
    <source>
        <dbReference type="Pfam" id="PF25147"/>
    </source>
</evidence>
<dbReference type="AlphaFoldDB" id="A0A1Y2AMB2"/>